<protein>
    <submittedName>
        <fullName evidence="1">MORN-repeat protein</fullName>
    </submittedName>
</protein>
<dbReference type="SUPFAM" id="SSF82185">
    <property type="entry name" value="Histone H3 K4-specific methyltransferase SET7/9 N-terminal domain"/>
    <property type="match status" value="1"/>
</dbReference>
<dbReference type="GeneID" id="35382776"/>
<evidence type="ECO:0000313" key="1">
    <source>
        <dbReference type="EMBL" id="SNW62837.1"/>
    </source>
</evidence>
<organism evidence="1">
    <name type="scientific">Orpheovirus IHUMI-LCC2</name>
    <dbReference type="NCBI Taxonomy" id="2023057"/>
    <lineage>
        <taxon>Viruses</taxon>
        <taxon>Varidnaviria</taxon>
        <taxon>Bamfordvirae</taxon>
        <taxon>Nucleocytoviricota</taxon>
        <taxon>Megaviricetes</taxon>
        <taxon>Pimascovirales</taxon>
        <taxon>Ocovirineae</taxon>
        <taxon>Orpheoviridae</taxon>
        <taxon>Alphaorpheovirus</taxon>
        <taxon>Alphaorpheovirus massiliense</taxon>
    </lineage>
</organism>
<dbReference type="RefSeq" id="YP_009449139.1">
    <property type="nucleotide sequence ID" value="NC_036594.1"/>
</dbReference>
<gene>
    <name evidence="1" type="ORF">ORPV_933</name>
</gene>
<proteinExistence type="predicted"/>
<dbReference type="OrthoDB" id="38656at10239"/>
<dbReference type="EMBL" id="LT906555">
    <property type="protein sequence ID" value="SNW62837.1"/>
    <property type="molecule type" value="Genomic_DNA"/>
</dbReference>
<sequence length="151" mass="18727">MESLSDDILFYNILYSTYDVSIFLSSISKRFNKLSKGYGKELRTPKDYFLEYVETRNSFGHMKKYWINKFTKKKEGKYEEWWDNGNKRTECYYKDNKLQYKYEGWWNNGKKRIECWYKGDKKEGKYKEWYYNGNKYIKSYYKNGRKIEITL</sequence>
<evidence type="ECO:0000313" key="2">
    <source>
        <dbReference type="Proteomes" id="UP000236316"/>
    </source>
</evidence>
<dbReference type="Proteomes" id="UP000236316">
    <property type="component" value="Segment"/>
</dbReference>
<accession>A0A2I2L5N5</accession>
<dbReference type="Gene3D" id="2.20.110.10">
    <property type="entry name" value="Histone H3 K4-specific methyltransferase SET7/9 N-terminal domain"/>
    <property type="match status" value="1"/>
</dbReference>
<keyword evidence="2" id="KW-1185">Reference proteome</keyword>
<dbReference type="KEGG" id="vg:35382776"/>
<reference evidence="1" key="1">
    <citation type="submission" date="2017-08" db="EMBL/GenBank/DDBJ databases">
        <authorList>
            <consortium name="Urmite Genomes"/>
        </authorList>
    </citation>
    <scope>NUCLEOTIDE SEQUENCE [LARGE SCALE GENOMIC DNA]</scope>
    <source>
        <strain evidence="1">IHUMI-LCC2</strain>
    </source>
</reference>
<name>A0A2I2L5N5_9VIRU</name>